<reference evidence="3" key="1">
    <citation type="submission" date="2016-04" db="EMBL/GenBank/DDBJ databases">
        <authorList>
            <person name="Chen L."/>
            <person name="Zhuang W."/>
            <person name="Wang G."/>
        </authorList>
    </citation>
    <scope>NUCLEOTIDE SEQUENCE [LARGE SCALE GENOMIC DNA]</scope>
    <source>
        <strain evidence="3">17621</strain>
    </source>
</reference>
<feature type="transmembrane region" description="Helical" evidence="1">
    <location>
        <begin position="7"/>
        <end position="24"/>
    </location>
</feature>
<keyword evidence="1" id="KW-0812">Transmembrane</keyword>
<keyword evidence="3" id="KW-1185">Reference proteome</keyword>
<feature type="transmembrane region" description="Helical" evidence="1">
    <location>
        <begin position="82"/>
        <end position="101"/>
    </location>
</feature>
<feature type="transmembrane region" description="Helical" evidence="1">
    <location>
        <begin position="346"/>
        <end position="367"/>
    </location>
</feature>
<sequence>MQQQKRFLALDVFRGMTICFMIIVNTSPDGNHTYAPLLHAQWHGFTPTDLVFPSFLFAVGNAMSFVMPKWETASTAFVLTKILKRTLLIFILGYLMYWFPFVRMDKTTHAYYFYPFEKTRVFGVLQRIALAYCFASLMIYFLKFRTTVIITAAILLLYWPVLYFFGDTADPLSLHGNAVLKLDLWLIGPDHLYHGEGVPFDPEGFLSTFPAIGNVVAGFWVGKFLQQKGGTYEALTKLMLAGFALLVLAHFWNYSFPINKKIWTSSFVLETVGIDCLLIAAVVYIADIQQKTSWTPFFQVFGRNPLFIYLLSEVLVILWNVFRLPSGTTVFRWIYDNIFIYWATPYFGAFIQAILYMLLCWSAGYWMDKRKIYVRV</sequence>
<feature type="transmembrane region" description="Helical" evidence="1">
    <location>
        <begin position="148"/>
        <end position="166"/>
    </location>
</feature>
<organism evidence="2 3">
    <name type="scientific">Niastella yeongjuensis</name>
    <dbReference type="NCBI Taxonomy" id="354355"/>
    <lineage>
        <taxon>Bacteria</taxon>
        <taxon>Pseudomonadati</taxon>
        <taxon>Bacteroidota</taxon>
        <taxon>Chitinophagia</taxon>
        <taxon>Chitinophagales</taxon>
        <taxon>Chitinophagaceae</taxon>
        <taxon>Niastella</taxon>
    </lineage>
</organism>
<dbReference type="PANTHER" id="PTHR31061">
    <property type="entry name" value="LD22376P"/>
    <property type="match status" value="1"/>
</dbReference>
<feature type="transmembrane region" description="Helical" evidence="1">
    <location>
        <begin position="262"/>
        <end position="285"/>
    </location>
</feature>
<feature type="transmembrane region" description="Helical" evidence="1">
    <location>
        <begin position="306"/>
        <end position="326"/>
    </location>
</feature>
<evidence type="ECO:0000313" key="3">
    <source>
        <dbReference type="Proteomes" id="UP000192610"/>
    </source>
</evidence>
<dbReference type="AlphaFoldDB" id="A0A1V9DY78"/>
<keyword evidence="1" id="KW-1133">Transmembrane helix</keyword>
<evidence type="ECO:0000256" key="1">
    <source>
        <dbReference type="SAM" id="Phobius"/>
    </source>
</evidence>
<feature type="transmembrane region" description="Helical" evidence="1">
    <location>
        <begin position="234"/>
        <end position="256"/>
    </location>
</feature>
<name>A0A1V9DY78_9BACT</name>
<protein>
    <submittedName>
        <fullName evidence="2">DUF5009 domain-containing protein</fullName>
    </submittedName>
</protein>
<dbReference type="EMBL" id="LVXG01000082">
    <property type="protein sequence ID" value="OQP38833.1"/>
    <property type="molecule type" value="Genomic_DNA"/>
</dbReference>
<proteinExistence type="predicted"/>
<comment type="caution">
    <text evidence="2">The sequence shown here is derived from an EMBL/GenBank/DDBJ whole genome shotgun (WGS) entry which is preliminary data.</text>
</comment>
<dbReference type="STRING" id="354355.SAMN05660816_02570"/>
<dbReference type="PANTHER" id="PTHR31061:SF24">
    <property type="entry name" value="LD22376P"/>
    <property type="match status" value="1"/>
</dbReference>
<accession>A0A1V9DY78</accession>
<dbReference type="Proteomes" id="UP000192610">
    <property type="component" value="Unassembled WGS sequence"/>
</dbReference>
<feature type="transmembrane region" description="Helical" evidence="1">
    <location>
        <begin position="121"/>
        <end position="141"/>
    </location>
</feature>
<dbReference type="RefSeq" id="WP_081204841.1">
    <property type="nucleotide sequence ID" value="NZ_FOCZ01000004.1"/>
</dbReference>
<gene>
    <name evidence="2" type="ORF">A4H97_19155</name>
</gene>
<dbReference type="OrthoDB" id="9788724at2"/>
<keyword evidence="1" id="KW-0472">Membrane</keyword>
<feature type="transmembrane region" description="Helical" evidence="1">
    <location>
        <begin position="204"/>
        <end position="222"/>
    </location>
</feature>
<evidence type="ECO:0000313" key="2">
    <source>
        <dbReference type="EMBL" id="OQP38833.1"/>
    </source>
</evidence>
<feature type="transmembrane region" description="Helical" evidence="1">
    <location>
        <begin position="50"/>
        <end position="70"/>
    </location>
</feature>